<keyword evidence="1" id="KW-0732">Signal</keyword>
<dbReference type="AlphaFoldDB" id="A0A9X2KSQ9"/>
<evidence type="ECO:0000256" key="1">
    <source>
        <dbReference type="SAM" id="SignalP"/>
    </source>
</evidence>
<name>A0A9X2KSQ9_9GAMM</name>
<feature type="signal peptide" evidence="1">
    <location>
        <begin position="1"/>
        <end position="22"/>
    </location>
</feature>
<dbReference type="Pfam" id="PF04264">
    <property type="entry name" value="YceI"/>
    <property type="match status" value="1"/>
</dbReference>
<dbReference type="Proteomes" id="UP001139319">
    <property type="component" value="Unassembled WGS sequence"/>
</dbReference>
<dbReference type="PIRSF" id="PIRSF029811">
    <property type="entry name" value="UCP029811"/>
    <property type="match status" value="1"/>
</dbReference>
<sequence length="195" mass="21114">MRAVKNLATLAFFSLASVPALAHWTLDSEQSTLSYISVKNDTIAEVNQFESFSAGIDDSGAVNISVDLASVNTNIDIRDQRLRDILFTTADFPEANISAQLDADAIANLKKNAPQNIDIDLQVELHGESKTLPAQLSVTKFDEHTLLVATRAPVLLNAADFALLEGLKELQSIAGLNSIQPVVPITGVWTFTLEH</sequence>
<dbReference type="SUPFAM" id="SSF101874">
    <property type="entry name" value="YceI-like"/>
    <property type="match status" value="1"/>
</dbReference>
<accession>A0A9X2KSQ9</accession>
<reference evidence="3" key="1">
    <citation type="submission" date="2022-05" db="EMBL/GenBank/DDBJ databases">
        <authorList>
            <person name="Sun H.-N."/>
        </authorList>
    </citation>
    <scope>NUCLEOTIDE SEQUENCE</scope>
    <source>
        <strain evidence="3">HB14</strain>
    </source>
</reference>
<dbReference type="EMBL" id="JAMFTH010000001">
    <property type="protein sequence ID" value="MCP8898499.1"/>
    <property type="molecule type" value="Genomic_DNA"/>
</dbReference>
<dbReference type="Gene3D" id="2.40.128.110">
    <property type="entry name" value="Lipid/polyisoprenoid-binding, YceI-like"/>
    <property type="match status" value="1"/>
</dbReference>
<evidence type="ECO:0000313" key="4">
    <source>
        <dbReference type="Proteomes" id="UP001139319"/>
    </source>
</evidence>
<dbReference type="InterPro" id="IPR027016">
    <property type="entry name" value="UCP029811"/>
</dbReference>
<reference evidence="3" key="2">
    <citation type="submission" date="2023-01" db="EMBL/GenBank/DDBJ databases">
        <title>Gilvimarinus xylanilyticus HB14 isolated from Caulerpa lentillifera aquaculture base in Hainan, China.</title>
        <authorList>
            <person name="Zhang Y.-J."/>
        </authorList>
    </citation>
    <scope>NUCLEOTIDE SEQUENCE</scope>
    <source>
        <strain evidence="3">HB14</strain>
    </source>
</reference>
<comment type="caution">
    <text evidence="3">The sequence shown here is derived from an EMBL/GenBank/DDBJ whole genome shotgun (WGS) entry which is preliminary data.</text>
</comment>
<keyword evidence="4" id="KW-1185">Reference proteome</keyword>
<proteinExistence type="predicted"/>
<dbReference type="SMART" id="SM00867">
    <property type="entry name" value="YceI"/>
    <property type="match status" value="1"/>
</dbReference>
<evidence type="ECO:0000313" key="3">
    <source>
        <dbReference type="EMBL" id="MCP8898499.1"/>
    </source>
</evidence>
<dbReference type="RefSeq" id="WP_253966775.1">
    <property type="nucleotide sequence ID" value="NZ_JAMFTH010000001.1"/>
</dbReference>
<gene>
    <name evidence="3" type="ORF">M6D89_04215</name>
</gene>
<evidence type="ECO:0000259" key="2">
    <source>
        <dbReference type="SMART" id="SM00867"/>
    </source>
</evidence>
<protein>
    <submittedName>
        <fullName evidence="3">YceI family protein</fullName>
    </submittedName>
</protein>
<feature type="domain" description="Lipid/polyisoprenoid-binding YceI-like" evidence="2">
    <location>
        <begin position="23"/>
        <end position="192"/>
    </location>
</feature>
<dbReference type="InterPro" id="IPR007372">
    <property type="entry name" value="Lipid/polyisoprenoid-bd_YceI"/>
</dbReference>
<dbReference type="PANTHER" id="PTHR34406:SF1">
    <property type="entry name" value="PROTEIN YCEI"/>
    <property type="match status" value="1"/>
</dbReference>
<feature type="chain" id="PRO_5040718026" evidence="1">
    <location>
        <begin position="23"/>
        <end position="195"/>
    </location>
</feature>
<dbReference type="PANTHER" id="PTHR34406">
    <property type="entry name" value="PROTEIN YCEI"/>
    <property type="match status" value="1"/>
</dbReference>
<organism evidence="3 4">
    <name type="scientific">Gilvimarinus xylanilyticus</name>
    <dbReference type="NCBI Taxonomy" id="2944139"/>
    <lineage>
        <taxon>Bacteria</taxon>
        <taxon>Pseudomonadati</taxon>
        <taxon>Pseudomonadota</taxon>
        <taxon>Gammaproteobacteria</taxon>
        <taxon>Cellvibrionales</taxon>
        <taxon>Cellvibrionaceae</taxon>
        <taxon>Gilvimarinus</taxon>
    </lineage>
</organism>
<dbReference type="InterPro" id="IPR036761">
    <property type="entry name" value="TTHA0802/YceI-like_sf"/>
</dbReference>